<gene>
    <name evidence="1" type="primary">fliB</name>
    <name evidence="1" type="ORF">ACINKY_21085</name>
</gene>
<evidence type="ECO:0000313" key="2">
    <source>
        <dbReference type="Proteomes" id="UP001618531"/>
    </source>
</evidence>
<dbReference type="EMBL" id="JBIYSL010000005">
    <property type="protein sequence ID" value="MFK0524697.1"/>
    <property type="molecule type" value="Genomic_DNA"/>
</dbReference>
<keyword evidence="1" id="KW-0966">Cell projection</keyword>
<dbReference type="GO" id="GO:0008168">
    <property type="term" value="F:methyltransferase activity"/>
    <property type="evidence" value="ECO:0007669"/>
    <property type="project" value="UniProtKB-KW"/>
</dbReference>
<sequence>MTTRTPKTRTILVPRYMQQFACIGSVCEDSCCVGWRVDIDQSTYKKYNKSRDIELKPLFEKNIVRHRVQANERAYAKLKMDDSGRCTFLNEDNLCKVQLGLGEDYLSNTCSTYPRYINRVNGVVEKSTTVSCPEAARLALLNPNGIEFDQTEEEISSKGFLHKELTTNDINNKNKAQAYFWDLRIFTIQVLQRREYSLSDRLIILGLFYQKVQQAVDESNFEQIPGYIESYNAILEDMSMKDSLNQIPSNLAIQMKLCKELVDFRFGQGIHSSRYLQCLAETLNGIEYTSEAIAEEIAARYQQACKEHYEPFMNEHEYILENYLVNYVFKNLFPFGKKKLYNDFVMLVVHYSMIKLHLIGMAGYHKGLTTELVIKLIQSFAKTVEHNGTYLNKVFALLEDNEYTTMAYMTVLIKN</sequence>
<reference evidence="1 2" key="1">
    <citation type="submission" date="2024-11" db="EMBL/GenBank/DDBJ databases">
        <title>Identification and Characterization of a Novel Fosfomycin Bacillithiol Transferase FosB8 in Paenibacillus illinoisensis.</title>
        <authorList>
            <person name="Lu W."/>
        </authorList>
    </citation>
    <scope>NUCLEOTIDE SEQUENCE [LARGE SCALE GENOMIC DNA]</scope>
    <source>
        <strain evidence="1 2">WP77</strain>
    </source>
</reference>
<keyword evidence="1" id="KW-0808">Transferase</keyword>
<protein>
    <submittedName>
        <fullName evidence="1">Flagellin lysine-N-methylase</fullName>
        <ecNumber evidence="1">2.1.1.-</ecNumber>
    </submittedName>
</protein>
<dbReference type="EC" id="2.1.1.-" evidence="1"/>
<keyword evidence="1" id="KW-0489">Methyltransferase</keyword>
<name>A0ABW8HYC9_9BACL</name>
<dbReference type="NCBIfam" id="NF038110">
    <property type="entry name" value="Lys_methyl_FliB"/>
    <property type="match status" value="1"/>
</dbReference>
<keyword evidence="2" id="KW-1185">Reference proteome</keyword>
<dbReference type="RefSeq" id="WP_402877287.1">
    <property type="nucleotide sequence ID" value="NZ_JBIYSL010000005.1"/>
</dbReference>
<keyword evidence="1" id="KW-0969">Cilium</keyword>
<dbReference type="GO" id="GO:0032259">
    <property type="term" value="P:methylation"/>
    <property type="evidence" value="ECO:0007669"/>
    <property type="project" value="UniProtKB-KW"/>
</dbReference>
<accession>A0ABW8HYC9</accession>
<evidence type="ECO:0000313" key="1">
    <source>
        <dbReference type="EMBL" id="MFK0524697.1"/>
    </source>
</evidence>
<proteinExistence type="predicted"/>
<organism evidence="1 2">
    <name type="scientific">Paenibacillus illinoisensis</name>
    <dbReference type="NCBI Taxonomy" id="59845"/>
    <lineage>
        <taxon>Bacteria</taxon>
        <taxon>Bacillati</taxon>
        <taxon>Bacillota</taxon>
        <taxon>Bacilli</taxon>
        <taxon>Bacillales</taxon>
        <taxon>Paenibacillaceae</taxon>
        <taxon>Paenibacillus</taxon>
    </lineage>
</organism>
<dbReference type="Proteomes" id="UP001618531">
    <property type="component" value="Unassembled WGS sequence"/>
</dbReference>
<comment type="caution">
    <text evidence="1">The sequence shown here is derived from an EMBL/GenBank/DDBJ whole genome shotgun (WGS) entry which is preliminary data.</text>
</comment>
<keyword evidence="1" id="KW-0282">Flagellum</keyword>